<comment type="similarity">
    <text evidence="2">Belongs to the binding-protein-dependent transport system permease family. CysTW subfamily.</text>
</comment>
<feature type="transmembrane region" description="Helical" evidence="8">
    <location>
        <begin position="100"/>
        <end position="119"/>
    </location>
</feature>
<evidence type="ECO:0000313" key="11">
    <source>
        <dbReference type="Proteomes" id="UP000539313"/>
    </source>
</evidence>
<evidence type="ECO:0000256" key="5">
    <source>
        <dbReference type="ARBA" id="ARBA00022692"/>
    </source>
</evidence>
<evidence type="ECO:0000259" key="9">
    <source>
        <dbReference type="PROSITE" id="PS50928"/>
    </source>
</evidence>
<dbReference type="Pfam" id="PF00528">
    <property type="entry name" value="BPD_transp_1"/>
    <property type="match status" value="1"/>
</dbReference>
<evidence type="ECO:0000256" key="2">
    <source>
        <dbReference type="ARBA" id="ARBA00007069"/>
    </source>
</evidence>
<feature type="transmembrane region" description="Helical" evidence="8">
    <location>
        <begin position="254"/>
        <end position="273"/>
    </location>
</feature>
<gene>
    <name evidence="10" type="ORF">HNR21_005965</name>
</gene>
<evidence type="ECO:0000256" key="4">
    <source>
        <dbReference type="ARBA" id="ARBA00022475"/>
    </source>
</evidence>
<proteinExistence type="inferred from homology"/>
<protein>
    <submittedName>
        <fullName evidence="10">Spermidine/putrescine transport system permease protein</fullName>
    </submittedName>
</protein>
<comment type="caution">
    <text evidence="10">The sequence shown here is derived from an EMBL/GenBank/DDBJ whole genome shotgun (WGS) entry which is preliminary data.</text>
</comment>
<dbReference type="InterPro" id="IPR000515">
    <property type="entry name" value="MetI-like"/>
</dbReference>
<dbReference type="PANTHER" id="PTHR42929">
    <property type="entry name" value="INNER MEMBRANE ABC TRANSPORTER PERMEASE PROTEIN YDCU-RELATED-RELATED"/>
    <property type="match status" value="1"/>
</dbReference>
<keyword evidence="5 8" id="KW-0812">Transmembrane</keyword>
<comment type="subcellular location">
    <subcellularLocation>
        <location evidence="1 8">Cell membrane</location>
        <topology evidence="1 8">Multi-pass membrane protein</topology>
    </subcellularLocation>
</comment>
<evidence type="ECO:0000256" key="7">
    <source>
        <dbReference type="ARBA" id="ARBA00023136"/>
    </source>
</evidence>
<keyword evidence="6 8" id="KW-1133">Transmembrane helix</keyword>
<feature type="transmembrane region" description="Helical" evidence="8">
    <location>
        <begin position="12"/>
        <end position="37"/>
    </location>
</feature>
<dbReference type="CDD" id="cd06261">
    <property type="entry name" value="TM_PBP2"/>
    <property type="match status" value="1"/>
</dbReference>
<keyword evidence="3 8" id="KW-0813">Transport</keyword>
<sequence>MRRSRGALAPYLMILPAGLWLAIFFAVPLITMLSLSLQEGNLIDGFRQTLHWQNYTEGLATYGDKFVRSLWYGLLATGLCIAVAYPVAYWIAFHAGDRKGLYLFLLLVPFFVSFVLRTVSWKFVLADNGIVLGTLKGWGLLPDGFHVLQTWYAVVFGLAYNFLPFMVLPIYVALERVDHRLVEAAQDLYAGRVQAFFRVVLPLSLPGVFAGVIMTFVPISADYVNAAILGGPDNTMIGNVIQTEYFNNSNYPTASALSFTLMAILLVGIFLYARVLGTRDVLEAAGR</sequence>
<evidence type="ECO:0000256" key="6">
    <source>
        <dbReference type="ARBA" id="ARBA00022989"/>
    </source>
</evidence>
<dbReference type="Proteomes" id="UP000539313">
    <property type="component" value="Unassembled WGS sequence"/>
</dbReference>
<dbReference type="Gene3D" id="1.10.3720.10">
    <property type="entry name" value="MetI-like"/>
    <property type="match status" value="1"/>
</dbReference>
<dbReference type="SUPFAM" id="SSF161098">
    <property type="entry name" value="MetI-like"/>
    <property type="match status" value="1"/>
</dbReference>
<evidence type="ECO:0000256" key="8">
    <source>
        <dbReference type="RuleBase" id="RU363032"/>
    </source>
</evidence>
<feature type="transmembrane region" description="Helical" evidence="8">
    <location>
        <begin position="70"/>
        <end position="93"/>
    </location>
</feature>
<feature type="domain" description="ABC transmembrane type-1" evidence="9">
    <location>
        <begin position="66"/>
        <end position="272"/>
    </location>
</feature>
<dbReference type="GO" id="GO:0055085">
    <property type="term" value="P:transmembrane transport"/>
    <property type="evidence" value="ECO:0007669"/>
    <property type="project" value="InterPro"/>
</dbReference>
<accession>A0A7W3N428</accession>
<keyword evidence="7 8" id="KW-0472">Membrane</keyword>
<evidence type="ECO:0000256" key="1">
    <source>
        <dbReference type="ARBA" id="ARBA00004651"/>
    </source>
</evidence>
<keyword evidence="4" id="KW-1003">Cell membrane</keyword>
<feature type="transmembrane region" description="Helical" evidence="8">
    <location>
        <begin position="151"/>
        <end position="174"/>
    </location>
</feature>
<dbReference type="GO" id="GO:0005886">
    <property type="term" value="C:plasma membrane"/>
    <property type="evidence" value="ECO:0007669"/>
    <property type="project" value="UniProtKB-SubCell"/>
</dbReference>
<evidence type="ECO:0000313" key="10">
    <source>
        <dbReference type="EMBL" id="MBA9007083.1"/>
    </source>
</evidence>
<dbReference type="AlphaFoldDB" id="A0A7W3N428"/>
<feature type="transmembrane region" description="Helical" evidence="8">
    <location>
        <begin position="195"/>
        <end position="219"/>
    </location>
</feature>
<keyword evidence="11" id="KW-1185">Reference proteome</keyword>
<reference evidence="10 11" key="1">
    <citation type="submission" date="2020-08" db="EMBL/GenBank/DDBJ databases">
        <title>Sequencing the genomes of 1000 actinobacteria strains.</title>
        <authorList>
            <person name="Klenk H.-P."/>
        </authorList>
    </citation>
    <scope>NUCLEOTIDE SEQUENCE [LARGE SCALE GENOMIC DNA]</scope>
    <source>
        <strain evidence="10 11">DSM 45823</strain>
    </source>
</reference>
<dbReference type="PROSITE" id="PS50928">
    <property type="entry name" value="ABC_TM1"/>
    <property type="match status" value="1"/>
</dbReference>
<dbReference type="InterPro" id="IPR035906">
    <property type="entry name" value="MetI-like_sf"/>
</dbReference>
<evidence type="ECO:0000256" key="3">
    <source>
        <dbReference type="ARBA" id="ARBA00022448"/>
    </source>
</evidence>
<dbReference type="EMBL" id="JACJII010000001">
    <property type="protein sequence ID" value="MBA9007083.1"/>
    <property type="molecule type" value="Genomic_DNA"/>
</dbReference>
<dbReference type="PANTHER" id="PTHR42929:SF1">
    <property type="entry name" value="INNER MEMBRANE ABC TRANSPORTER PERMEASE PROTEIN YDCU-RELATED"/>
    <property type="match status" value="1"/>
</dbReference>
<name>A0A7W3N428_9ACTN</name>
<organism evidence="10 11">
    <name type="scientific">Thermomonospora cellulosilytica</name>
    <dbReference type="NCBI Taxonomy" id="1411118"/>
    <lineage>
        <taxon>Bacteria</taxon>
        <taxon>Bacillati</taxon>
        <taxon>Actinomycetota</taxon>
        <taxon>Actinomycetes</taxon>
        <taxon>Streptosporangiales</taxon>
        <taxon>Thermomonosporaceae</taxon>
        <taxon>Thermomonospora</taxon>
    </lineage>
</organism>